<evidence type="ECO:0000313" key="2">
    <source>
        <dbReference type="Proteomes" id="UP001355298"/>
    </source>
</evidence>
<sequence length="79" mass="8430">MGNIGFDTDDIEEVEGDADVEVDGKFGGLLGAGFEAGKFRLTATHNIIGKTDLGEGSEVKNSYLDISLGFYLGDGKWKK</sequence>
<accession>A0ABU6IMH1</accession>
<evidence type="ECO:0008006" key="3">
    <source>
        <dbReference type="Google" id="ProtNLM"/>
    </source>
</evidence>
<gene>
    <name evidence="1" type="ORF">VOP03_02330</name>
</gene>
<proteinExistence type="predicted"/>
<name>A0ABU6IMH1_9FLAO</name>
<reference evidence="1 2" key="1">
    <citation type="submission" date="2024-01" db="EMBL/GenBank/DDBJ databases">
        <title>The strains designed SYSU M86414 and SYSU M84420 isolated from the marine sediment in San Sha City (Hainan Province, China).</title>
        <authorList>
            <person name="Guo D."/>
        </authorList>
    </citation>
    <scope>NUCLEOTIDE SEQUENCE [LARGE SCALE GENOMIC DNA]</scope>
    <source>
        <strain evidence="1 2">SYSU M84420</strain>
    </source>
</reference>
<dbReference type="Proteomes" id="UP001355298">
    <property type="component" value="Unassembled WGS sequence"/>
</dbReference>
<organism evidence="1 2">
    <name type="scientific">Flagellimonas halotolerans</name>
    <dbReference type="NCBI Taxonomy" id="3112164"/>
    <lineage>
        <taxon>Bacteria</taxon>
        <taxon>Pseudomonadati</taxon>
        <taxon>Bacteroidota</taxon>
        <taxon>Flavobacteriia</taxon>
        <taxon>Flavobacteriales</taxon>
        <taxon>Flavobacteriaceae</taxon>
        <taxon>Flagellimonas</taxon>
    </lineage>
</organism>
<dbReference type="RefSeq" id="WP_326276964.1">
    <property type="nucleotide sequence ID" value="NZ_JAYKYV010000001.1"/>
</dbReference>
<protein>
    <recommendedName>
        <fullName evidence="3">Outer membrane protein beta-barrel domain-containing protein</fullName>
    </recommendedName>
</protein>
<keyword evidence="2" id="KW-1185">Reference proteome</keyword>
<evidence type="ECO:0000313" key="1">
    <source>
        <dbReference type="EMBL" id="MEC4264170.1"/>
    </source>
</evidence>
<comment type="caution">
    <text evidence="1">The sequence shown here is derived from an EMBL/GenBank/DDBJ whole genome shotgun (WGS) entry which is preliminary data.</text>
</comment>
<dbReference type="EMBL" id="JAYMGW010000001">
    <property type="protein sequence ID" value="MEC4264170.1"/>
    <property type="molecule type" value="Genomic_DNA"/>
</dbReference>